<evidence type="ECO:0000256" key="1">
    <source>
        <dbReference type="SAM" id="MobiDB-lite"/>
    </source>
</evidence>
<feature type="compositionally biased region" description="Basic and acidic residues" evidence="1">
    <location>
        <begin position="8"/>
        <end position="19"/>
    </location>
</feature>
<comment type="caution">
    <text evidence="2">The sequence shown here is derived from an EMBL/GenBank/DDBJ whole genome shotgun (WGS) entry which is preliminary data.</text>
</comment>
<feature type="region of interest" description="Disordered" evidence="1">
    <location>
        <begin position="1"/>
        <end position="28"/>
    </location>
</feature>
<dbReference type="Proteomes" id="UP000634136">
    <property type="component" value="Unassembled WGS sequence"/>
</dbReference>
<proteinExistence type="predicted"/>
<sequence length="28" mass="3288">MPKRTTINHHDPPTFDRRKSPNVVVEKS</sequence>
<organism evidence="2 3">
    <name type="scientific">Senna tora</name>
    <dbReference type="NCBI Taxonomy" id="362788"/>
    <lineage>
        <taxon>Eukaryota</taxon>
        <taxon>Viridiplantae</taxon>
        <taxon>Streptophyta</taxon>
        <taxon>Embryophyta</taxon>
        <taxon>Tracheophyta</taxon>
        <taxon>Spermatophyta</taxon>
        <taxon>Magnoliopsida</taxon>
        <taxon>eudicotyledons</taxon>
        <taxon>Gunneridae</taxon>
        <taxon>Pentapetalae</taxon>
        <taxon>rosids</taxon>
        <taxon>fabids</taxon>
        <taxon>Fabales</taxon>
        <taxon>Fabaceae</taxon>
        <taxon>Caesalpinioideae</taxon>
        <taxon>Cassia clade</taxon>
        <taxon>Senna</taxon>
    </lineage>
</organism>
<protein>
    <submittedName>
        <fullName evidence="2">Uncharacterized protein</fullName>
    </submittedName>
</protein>
<gene>
    <name evidence="2" type="ORF">G2W53_003578</name>
</gene>
<evidence type="ECO:0000313" key="2">
    <source>
        <dbReference type="EMBL" id="KAF7841280.1"/>
    </source>
</evidence>
<evidence type="ECO:0000313" key="3">
    <source>
        <dbReference type="Proteomes" id="UP000634136"/>
    </source>
</evidence>
<dbReference type="AlphaFoldDB" id="A0A834XAW1"/>
<keyword evidence="3" id="KW-1185">Reference proteome</keyword>
<accession>A0A834XAW1</accession>
<dbReference type="EMBL" id="JAAIUW010000002">
    <property type="protein sequence ID" value="KAF7841280.1"/>
    <property type="molecule type" value="Genomic_DNA"/>
</dbReference>
<reference evidence="2" key="1">
    <citation type="submission" date="2020-09" db="EMBL/GenBank/DDBJ databases">
        <title>Genome-Enabled Discovery of Anthraquinone Biosynthesis in Senna tora.</title>
        <authorList>
            <person name="Kang S.-H."/>
            <person name="Pandey R.P."/>
            <person name="Lee C.-M."/>
            <person name="Sim J.-S."/>
            <person name="Jeong J.-T."/>
            <person name="Choi B.-S."/>
            <person name="Jung M."/>
            <person name="Ginzburg D."/>
            <person name="Zhao K."/>
            <person name="Won S.Y."/>
            <person name="Oh T.-J."/>
            <person name="Yu Y."/>
            <person name="Kim N.-H."/>
            <person name="Lee O.R."/>
            <person name="Lee T.-H."/>
            <person name="Bashyal P."/>
            <person name="Kim T.-S."/>
            <person name="Lee W.-H."/>
            <person name="Kawkins C."/>
            <person name="Kim C.-K."/>
            <person name="Kim J.S."/>
            <person name="Ahn B.O."/>
            <person name="Rhee S.Y."/>
            <person name="Sohng J.K."/>
        </authorList>
    </citation>
    <scope>NUCLEOTIDE SEQUENCE</scope>
    <source>
        <tissue evidence="2">Leaf</tissue>
    </source>
</reference>
<name>A0A834XAW1_9FABA</name>